<proteinExistence type="predicted"/>
<name>A0A1E7P813_CAMJU</name>
<evidence type="ECO:0000313" key="2">
    <source>
        <dbReference type="EMBL" id="EAK6414223.1"/>
    </source>
</evidence>
<dbReference type="EMBL" id="CP017417">
    <property type="protein sequence ID" value="AOV09377.1"/>
    <property type="molecule type" value="Genomic_DNA"/>
</dbReference>
<protein>
    <submittedName>
        <fullName evidence="2">Recombinase</fullName>
    </submittedName>
</protein>
<dbReference type="PATRIC" id="fig|197.5240.peg.1610"/>
<organism evidence="1">
    <name type="scientific">Campylobacter jejuni</name>
    <dbReference type="NCBI Taxonomy" id="197"/>
    <lineage>
        <taxon>Bacteria</taxon>
        <taxon>Pseudomonadati</taxon>
        <taxon>Campylobacterota</taxon>
        <taxon>Epsilonproteobacteria</taxon>
        <taxon>Campylobacterales</taxon>
        <taxon>Campylobacteraceae</taxon>
        <taxon>Campylobacter</taxon>
    </lineage>
</organism>
<dbReference type="AlphaFoldDB" id="A0A1E7P813"/>
<reference evidence="2 3" key="2">
    <citation type="submission" date="2018-05" db="EMBL/GenBank/DDBJ databases">
        <authorList>
            <consortium name="NARMS: The National Antimicrobial Resistance Monitoring System"/>
        </authorList>
    </citation>
    <scope>NUCLEOTIDE SEQUENCE [LARGE SCALE GENOMIC DNA]</scope>
    <source>
        <strain evidence="2 3">CVM N62988</strain>
    </source>
</reference>
<dbReference type="Proteomes" id="UP000392616">
    <property type="component" value="Unassembled WGS sequence"/>
</dbReference>
<dbReference type="EMBL" id="AACHYE010000034">
    <property type="protein sequence ID" value="EAK6414223.1"/>
    <property type="molecule type" value="Genomic_DNA"/>
</dbReference>
<gene>
    <name evidence="2" type="ORF">B7A03_09490</name>
    <name evidence="1" type="ORF">MTVDSCj13_b0030</name>
</gene>
<sequence>MGVGVTESSNIIIDIEAYQNNTHENKKKVDFSQNFSQSNATTFSEDERQVLLSLGLEVKNEDGYYWIVGNTYGLNEKIKQLGYRFHSEKKTWWKQIGNVA</sequence>
<evidence type="ECO:0000313" key="1">
    <source>
        <dbReference type="EMBL" id="AOV09377.1"/>
    </source>
</evidence>
<reference evidence="1" key="1">
    <citation type="submission" date="2016-09" db="EMBL/GenBank/DDBJ databases">
        <title>Complete genome of Campylobacter jejuni subsp. jejuni str.MTVDSCj13, Isolated from a Naturally Colonized Farm-Raised Chicken.</title>
        <authorList>
            <person name="Taveirne M.E."/>
            <person name="Parker C.T."/>
            <person name="Huynh S."/>
            <person name="DiRita V.J."/>
        </authorList>
    </citation>
    <scope>NUCLEOTIDE SEQUENCE</scope>
    <source>
        <strain evidence="1">MTVDSCj13</strain>
        <plasmid evidence="1">pMTVDSCj13-2</plasmid>
    </source>
</reference>
<keyword evidence="1" id="KW-0614">Plasmid</keyword>
<dbReference type="GeneID" id="42590138"/>
<evidence type="ECO:0000313" key="3">
    <source>
        <dbReference type="Proteomes" id="UP000392616"/>
    </source>
</evidence>
<accession>A0A1E7P813</accession>
<geneLocation type="plasmid" evidence="1">
    <name>pMTVDSCj13-2</name>
</geneLocation>
<dbReference type="RefSeq" id="WP_002843663.1">
    <property type="nucleotide sequence ID" value="NZ_AP028333.1"/>
</dbReference>